<proteinExistence type="predicted"/>
<reference evidence="1 2" key="2">
    <citation type="journal article" date="2016" name="Appl. Microbiol. Biotechnol.">
        <title>Mutations improving production and secretion of extracellular lipase by Burkholderia glumae PG1.</title>
        <authorList>
            <person name="Knapp A."/>
            <person name="Voget S."/>
            <person name="Gao R."/>
            <person name="Zaburannyi N."/>
            <person name="Krysciak D."/>
            <person name="Breuer M."/>
            <person name="Hauer B."/>
            <person name="Streit W.R."/>
            <person name="Muller R."/>
            <person name="Daniel R."/>
            <person name="Jaeger K.E."/>
        </authorList>
    </citation>
    <scope>NUCLEOTIDE SEQUENCE [LARGE SCALE GENOMIC DNA]</scope>
    <source>
        <strain evidence="1 2">PG1</strain>
    </source>
</reference>
<accession>A0A0B6S227</accession>
<keyword evidence="2" id="KW-1185">Reference proteome</keyword>
<dbReference type="KEGG" id="bgp:BGL_1c17770"/>
<sequence>MTFINKASTCANIARMEKPMHASVARLLAAANRKDRTIVRLADLARALNKSEQVLNNWAYRGHGVSKEGRLLAQKMLGIDATWIEDGKGPEFASDDLHAELTPNHQTADNAALRKCSPAAQTLIDSIIAADGAGISNEIFEVLQRTLELFLVDDSPRSTRPRKDEAVR</sequence>
<organism evidence="1 2">
    <name type="scientific">Burkholderia plantarii</name>
    <dbReference type="NCBI Taxonomy" id="41899"/>
    <lineage>
        <taxon>Bacteria</taxon>
        <taxon>Pseudomonadati</taxon>
        <taxon>Pseudomonadota</taxon>
        <taxon>Betaproteobacteria</taxon>
        <taxon>Burkholderiales</taxon>
        <taxon>Burkholderiaceae</taxon>
        <taxon>Burkholderia</taxon>
    </lineage>
</organism>
<name>A0A0B6S227_BURPL</name>
<dbReference type="Proteomes" id="UP000031838">
    <property type="component" value="Chromosome 1"/>
</dbReference>
<evidence type="ECO:0000313" key="2">
    <source>
        <dbReference type="Proteomes" id="UP000031838"/>
    </source>
</evidence>
<gene>
    <name evidence="1" type="ORF">BGL_1c17770</name>
</gene>
<evidence type="ECO:0000313" key="1">
    <source>
        <dbReference type="EMBL" id="AJK46286.1"/>
    </source>
</evidence>
<reference evidence="2" key="1">
    <citation type="submission" date="2011-03" db="EMBL/GenBank/DDBJ databases">
        <authorList>
            <person name="Voget S."/>
            <person name="Streit W.R."/>
            <person name="Jaeger K.E."/>
            <person name="Daniel R."/>
        </authorList>
    </citation>
    <scope>NUCLEOTIDE SEQUENCE [LARGE SCALE GENOMIC DNA]</scope>
    <source>
        <strain evidence="2">PG1</strain>
    </source>
</reference>
<dbReference type="EMBL" id="CP002580">
    <property type="protein sequence ID" value="AJK46286.1"/>
    <property type="molecule type" value="Genomic_DNA"/>
</dbReference>
<dbReference type="HOGENOM" id="CLU_1583415_0_0_4"/>
<dbReference type="RefSeq" id="WP_042624820.1">
    <property type="nucleotide sequence ID" value="NZ_CP002580.1"/>
</dbReference>
<protein>
    <submittedName>
        <fullName evidence="1">Uncharacterized protein</fullName>
    </submittedName>
</protein>
<dbReference type="AlphaFoldDB" id="A0A0B6S227"/>